<comment type="caution">
    <text evidence="2">The sequence shown here is derived from an EMBL/GenBank/DDBJ whole genome shotgun (WGS) entry which is preliminary data.</text>
</comment>
<keyword evidence="1" id="KW-0812">Transmembrane</keyword>
<keyword evidence="1" id="KW-1133">Transmembrane helix</keyword>
<evidence type="ECO:0000256" key="1">
    <source>
        <dbReference type="SAM" id="Phobius"/>
    </source>
</evidence>
<name>A0AAN8GG63_PATCE</name>
<feature type="transmembrane region" description="Helical" evidence="1">
    <location>
        <begin position="66"/>
        <end position="99"/>
    </location>
</feature>
<dbReference type="EMBL" id="JAZGQO010000021">
    <property type="protein sequence ID" value="KAK6166434.1"/>
    <property type="molecule type" value="Genomic_DNA"/>
</dbReference>
<dbReference type="Proteomes" id="UP001347796">
    <property type="component" value="Unassembled WGS sequence"/>
</dbReference>
<proteinExistence type="predicted"/>
<keyword evidence="3" id="KW-1185">Reference proteome</keyword>
<sequence length="102" mass="12262">MNDIQPRPRYFWNYIYFPSYRNYVDNPYNRRLGRVGMPHGTMIEYGNVIVYERENEPENKMTLGQILCCIVLIYCFVMAFWPYLLLILIVCVIIGIIVWANR</sequence>
<evidence type="ECO:0000313" key="2">
    <source>
        <dbReference type="EMBL" id="KAK6166434.1"/>
    </source>
</evidence>
<dbReference type="AlphaFoldDB" id="A0AAN8GG63"/>
<keyword evidence="1" id="KW-0472">Membrane</keyword>
<protein>
    <submittedName>
        <fullName evidence="2">Uncharacterized protein</fullName>
    </submittedName>
</protein>
<accession>A0AAN8GG63</accession>
<organism evidence="2 3">
    <name type="scientific">Patella caerulea</name>
    <name type="common">Rayed Mediterranean limpet</name>
    <dbReference type="NCBI Taxonomy" id="87958"/>
    <lineage>
        <taxon>Eukaryota</taxon>
        <taxon>Metazoa</taxon>
        <taxon>Spiralia</taxon>
        <taxon>Lophotrochozoa</taxon>
        <taxon>Mollusca</taxon>
        <taxon>Gastropoda</taxon>
        <taxon>Patellogastropoda</taxon>
        <taxon>Patelloidea</taxon>
        <taxon>Patellidae</taxon>
        <taxon>Patella</taxon>
    </lineage>
</organism>
<reference evidence="2 3" key="1">
    <citation type="submission" date="2024-01" db="EMBL/GenBank/DDBJ databases">
        <title>The genome of the rayed Mediterranean limpet Patella caerulea (Linnaeus, 1758).</title>
        <authorList>
            <person name="Anh-Thu Weber A."/>
            <person name="Halstead-Nussloch G."/>
        </authorList>
    </citation>
    <scope>NUCLEOTIDE SEQUENCE [LARGE SCALE GENOMIC DNA]</scope>
    <source>
        <strain evidence="2">AATW-2023a</strain>
        <tissue evidence="2">Whole specimen</tissue>
    </source>
</reference>
<gene>
    <name evidence="2" type="ORF">SNE40_023125</name>
</gene>
<evidence type="ECO:0000313" key="3">
    <source>
        <dbReference type="Proteomes" id="UP001347796"/>
    </source>
</evidence>